<feature type="region of interest" description="Disordered" evidence="1">
    <location>
        <begin position="1"/>
        <end position="29"/>
    </location>
</feature>
<keyword evidence="3" id="KW-1185">Reference proteome</keyword>
<dbReference type="InterPro" id="IPR009003">
    <property type="entry name" value="Peptidase_S1_PA"/>
</dbReference>
<comment type="caution">
    <text evidence="2">The sequence shown here is derived from an EMBL/GenBank/DDBJ whole genome shotgun (WGS) entry which is preliminary data.</text>
</comment>
<name>A0A553HNQ8_9PEZI</name>
<dbReference type="OrthoDB" id="5424209at2759"/>
<dbReference type="EMBL" id="VFLP01000066">
    <property type="protein sequence ID" value="TRX89539.1"/>
    <property type="molecule type" value="Genomic_DNA"/>
</dbReference>
<evidence type="ECO:0000313" key="2">
    <source>
        <dbReference type="EMBL" id="TRX89539.1"/>
    </source>
</evidence>
<evidence type="ECO:0000256" key="1">
    <source>
        <dbReference type="SAM" id="MobiDB-lite"/>
    </source>
</evidence>
<feature type="compositionally biased region" description="Polar residues" evidence="1">
    <location>
        <begin position="1"/>
        <end position="11"/>
    </location>
</feature>
<dbReference type="Gene3D" id="2.40.10.10">
    <property type="entry name" value="Trypsin-like serine proteases"/>
    <property type="match status" value="1"/>
</dbReference>
<dbReference type="AlphaFoldDB" id="A0A553HNQ8"/>
<evidence type="ECO:0000313" key="3">
    <source>
        <dbReference type="Proteomes" id="UP000319160"/>
    </source>
</evidence>
<reference evidence="3" key="1">
    <citation type="submission" date="2019-06" db="EMBL/GenBank/DDBJ databases">
        <title>Draft genome sequence of the griseofulvin-producing fungus Xylaria cubensis strain G536.</title>
        <authorList>
            <person name="Mead M.E."/>
            <person name="Raja H.A."/>
            <person name="Steenwyk J.L."/>
            <person name="Knowles S.L."/>
            <person name="Oberlies N.H."/>
            <person name="Rokas A."/>
        </authorList>
    </citation>
    <scope>NUCLEOTIDE SEQUENCE [LARGE SCALE GENOMIC DNA]</scope>
    <source>
        <strain evidence="3">G536</strain>
    </source>
</reference>
<dbReference type="SUPFAM" id="SSF50494">
    <property type="entry name" value="Trypsin-like serine proteases"/>
    <property type="match status" value="1"/>
</dbReference>
<dbReference type="InterPro" id="IPR043504">
    <property type="entry name" value="Peptidase_S1_PA_chymotrypsin"/>
</dbReference>
<dbReference type="STRING" id="2512241.A0A553HNQ8"/>
<dbReference type="Proteomes" id="UP000319160">
    <property type="component" value="Unassembled WGS sequence"/>
</dbReference>
<sequence>MNSSSAYTIKNRSQKRFREPTSPTQKRFAKRIKMSYDSSREDLEPKVTDNLHLDIDTDPYKPDPEETKDYFHGFSGSPRLVARTGHDRWTKTFYAYGWNQTLVQHKKCYMALEEGIIGKWCKDLSMSIIEALGHCEWAYFFPIRTCLRDDRRLQKSAATILLVAVRPASLEWEDGIKIALSCRNIMRKFMIFDVEVEIMEGQYTQHAVSTQLEALLSPEYPWTTKTILPLLSHPGYSIAYLEDRPGEGTVGLHIKLGADESTVYGLTCRHVVCGRRAKHESYKLSADDRQYHISGSQGHLGELQSKLDYRLSSIKTDLSWQQGPIEKWDNWYQYHNPKNISPPTEKDRLRLQKLQASVDYHTSIAQVLKDIEDRKDRQIGHLAYYPGCSISARQPGYLRDWALVELDVRKFTLPPANTIFRGPSSVEPADIDPELTLTPQIVVEPMEVFKMGQKTGLTCGMISGIEAVVRRPCKDGPAEYSWEMLIIPEEGASYFSQNGDSGSAVFNSLGHVVAIVTASNEGVAPQDADETPASETVNIPRGTDVTFAAPIQWVLDDIEDFTGQKPRLA</sequence>
<proteinExistence type="predicted"/>
<organism evidence="2 3">
    <name type="scientific">Xylaria flabelliformis</name>
    <dbReference type="NCBI Taxonomy" id="2512241"/>
    <lineage>
        <taxon>Eukaryota</taxon>
        <taxon>Fungi</taxon>
        <taxon>Dikarya</taxon>
        <taxon>Ascomycota</taxon>
        <taxon>Pezizomycotina</taxon>
        <taxon>Sordariomycetes</taxon>
        <taxon>Xylariomycetidae</taxon>
        <taxon>Xylariales</taxon>
        <taxon>Xylariaceae</taxon>
        <taxon>Xylaria</taxon>
    </lineage>
</organism>
<gene>
    <name evidence="2" type="ORF">FHL15_009583</name>
</gene>
<accession>A0A553HNQ8</accession>
<protein>
    <submittedName>
        <fullName evidence="2">Uncharacterized protein</fullName>
    </submittedName>
</protein>